<keyword evidence="3" id="KW-1185">Reference proteome</keyword>
<proteinExistence type="predicted"/>
<dbReference type="Proteomes" id="UP001237737">
    <property type="component" value="Unassembled WGS sequence"/>
</dbReference>
<gene>
    <name evidence="2" type="ORF">J2T07_003389</name>
</gene>
<evidence type="ECO:0000256" key="1">
    <source>
        <dbReference type="SAM" id="MobiDB-lite"/>
    </source>
</evidence>
<dbReference type="RefSeq" id="WP_306851443.1">
    <property type="nucleotide sequence ID" value="NZ_JAUSSK010000005.1"/>
</dbReference>
<evidence type="ECO:0000313" key="3">
    <source>
        <dbReference type="Proteomes" id="UP001237737"/>
    </source>
</evidence>
<evidence type="ECO:0008006" key="4">
    <source>
        <dbReference type="Google" id="ProtNLM"/>
    </source>
</evidence>
<name>A0ABT9T1N3_9GAMM</name>
<comment type="caution">
    <text evidence="2">The sequence shown here is derived from an EMBL/GenBank/DDBJ whole genome shotgun (WGS) entry which is preliminary data.</text>
</comment>
<evidence type="ECO:0000313" key="2">
    <source>
        <dbReference type="EMBL" id="MDQ0011179.1"/>
    </source>
</evidence>
<reference evidence="2 3" key="1">
    <citation type="submission" date="2023-07" db="EMBL/GenBank/DDBJ databases">
        <title>Sorghum-associated microbial communities from plants grown in Nebraska, USA.</title>
        <authorList>
            <person name="Schachtman D."/>
        </authorList>
    </citation>
    <scope>NUCLEOTIDE SEQUENCE [LARGE SCALE GENOMIC DNA]</scope>
    <source>
        <strain evidence="2 3">CC60</strain>
    </source>
</reference>
<protein>
    <recommendedName>
        <fullName evidence="4">DUF2188 domain-containing protein</fullName>
    </recommendedName>
</protein>
<sequence>MSRIYEIPYHPDESHSWAVRLDGEVLSRFDSRFDALLSAMKRAAAEGGDTSIGIEGADGVWRPFGSDAKRPARPPPLPSRLLGAVR</sequence>
<organism evidence="2 3">
    <name type="scientific">Luteibacter jiangsuensis</name>
    <dbReference type="NCBI Taxonomy" id="637577"/>
    <lineage>
        <taxon>Bacteria</taxon>
        <taxon>Pseudomonadati</taxon>
        <taxon>Pseudomonadota</taxon>
        <taxon>Gammaproteobacteria</taxon>
        <taxon>Lysobacterales</taxon>
        <taxon>Rhodanobacteraceae</taxon>
        <taxon>Luteibacter</taxon>
    </lineage>
</organism>
<dbReference type="EMBL" id="JAUSSK010000005">
    <property type="protein sequence ID" value="MDQ0011179.1"/>
    <property type="molecule type" value="Genomic_DNA"/>
</dbReference>
<accession>A0ABT9T1N3</accession>
<feature type="region of interest" description="Disordered" evidence="1">
    <location>
        <begin position="65"/>
        <end position="86"/>
    </location>
</feature>